<dbReference type="EMBL" id="QGKX02001347">
    <property type="protein sequence ID" value="KAF3526960.1"/>
    <property type="molecule type" value="Genomic_DNA"/>
</dbReference>
<comment type="caution">
    <text evidence="2">The sequence shown here is derived from an EMBL/GenBank/DDBJ whole genome shotgun (WGS) entry which is preliminary data.</text>
</comment>
<dbReference type="Proteomes" id="UP000712600">
    <property type="component" value="Unassembled WGS sequence"/>
</dbReference>
<proteinExistence type="predicted"/>
<evidence type="ECO:0000256" key="1">
    <source>
        <dbReference type="SAM" id="MobiDB-lite"/>
    </source>
</evidence>
<sequence>MHRNTSCLAVPPRAPHVYLHVQVACTAATPASLDTHTARSLPPRPEHTHQATSSISVNSTDFGLFGLVAEIAMSGNIPSRVAIHLQEADAWKMAQIVDMTFTAEENDQTEALVPATTTATSRCRCQVDASWSETSDGIGMGFVLVEQEVEVLRGQCKGPQT</sequence>
<dbReference type="AlphaFoldDB" id="A0A8S9Q541"/>
<name>A0A8S9Q541_BRACR</name>
<accession>A0A8S9Q541</accession>
<reference evidence="2" key="1">
    <citation type="submission" date="2019-12" db="EMBL/GenBank/DDBJ databases">
        <title>Genome sequencing and annotation of Brassica cretica.</title>
        <authorList>
            <person name="Studholme D.J."/>
            <person name="Sarris P."/>
        </authorList>
    </citation>
    <scope>NUCLEOTIDE SEQUENCE</scope>
    <source>
        <strain evidence="2">PFS-109/04</strain>
        <tissue evidence="2">Leaf</tissue>
    </source>
</reference>
<evidence type="ECO:0000313" key="3">
    <source>
        <dbReference type="Proteomes" id="UP000712600"/>
    </source>
</evidence>
<evidence type="ECO:0000313" key="2">
    <source>
        <dbReference type="EMBL" id="KAF3526960.1"/>
    </source>
</evidence>
<feature type="region of interest" description="Disordered" evidence="1">
    <location>
        <begin position="35"/>
        <end position="54"/>
    </location>
</feature>
<gene>
    <name evidence="2" type="ORF">F2Q69_00047011</name>
</gene>
<protein>
    <submittedName>
        <fullName evidence="2">Uncharacterized protein</fullName>
    </submittedName>
</protein>
<organism evidence="2 3">
    <name type="scientific">Brassica cretica</name>
    <name type="common">Mustard</name>
    <dbReference type="NCBI Taxonomy" id="69181"/>
    <lineage>
        <taxon>Eukaryota</taxon>
        <taxon>Viridiplantae</taxon>
        <taxon>Streptophyta</taxon>
        <taxon>Embryophyta</taxon>
        <taxon>Tracheophyta</taxon>
        <taxon>Spermatophyta</taxon>
        <taxon>Magnoliopsida</taxon>
        <taxon>eudicotyledons</taxon>
        <taxon>Gunneridae</taxon>
        <taxon>Pentapetalae</taxon>
        <taxon>rosids</taxon>
        <taxon>malvids</taxon>
        <taxon>Brassicales</taxon>
        <taxon>Brassicaceae</taxon>
        <taxon>Brassiceae</taxon>
        <taxon>Brassica</taxon>
    </lineage>
</organism>